<dbReference type="Proteomes" id="UP000199561">
    <property type="component" value="Unassembled WGS sequence"/>
</dbReference>
<organism evidence="1 2">
    <name type="scientific">Nitrosomonas nitrosa</name>
    <dbReference type="NCBI Taxonomy" id="52442"/>
    <lineage>
        <taxon>Bacteria</taxon>
        <taxon>Pseudomonadati</taxon>
        <taxon>Pseudomonadota</taxon>
        <taxon>Betaproteobacteria</taxon>
        <taxon>Nitrosomonadales</taxon>
        <taxon>Nitrosomonadaceae</taxon>
        <taxon>Nitrosomonas</taxon>
    </lineage>
</organism>
<accession>A0A1I4T222</accession>
<evidence type="ECO:0000313" key="2">
    <source>
        <dbReference type="Proteomes" id="UP000199561"/>
    </source>
</evidence>
<name>A0A1I4T222_9PROT</name>
<dbReference type="EMBL" id="FOUF01000028">
    <property type="protein sequence ID" value="SFM70792.1"/>
    <property type="molecule type" value="Genomic_DNA"/>
</dbReference>
<protein>
    <submittedName>
        <fullName evidence="1">Uncharacterized protein</fullName>
    </submittedName>
</protein>
<dbReference type="STRING" id="52442.SAMN05421880_12827"/>
<proteinExistence type="predicted"/>
<keyword evidence="2" id="KW-1185">Reference proteome</keyword>
<sequence length="51" mass="5659">MTLGSWWLGSINQVIHTNLRANTANCDIVVFASVTSRRTQRQTGAINNIDN</sequence>
<dbReference type="AlphaFoldDB" id="A0A1I4T222"/>
<gene>
    <name evidence="1" type="ORF">SAMN05421880_12827</name>
</gene>
<reference evidence="1 2" key="1">
    <citation type="submission" date="2016-10" db="EMBL/GenBank/DDBJ databases">
        <authorList>
            <person name="de Groot N.N."/>
        </authorList>
    </citation>
    <scope>NUCLEOTIDE SEQUENCE [LARGE SCALE GENOMIC DNA]</scope>
    <source>
        <strain evidence="1 2">Nm146</strain>
    </source>
</reference>
<evidence type="ECO:0000313" key="1">
    <source>
        <dbReference type="EMBL" id="SFM70792.1"/>
    </source>
</evidence>